<sequence>MHFPNLLAGAALLLASSAQAINILMSNDDSFGSGNLRETYRLLKDAGHNVYIVAPAFWQSGQGGRSDFTTEANLTTPSIYDLIPAGAPSIGTDPHDSHIWYYNGTPAACIFVALDYVLPRFGDFKVPDLVLTGPNFGTNLGPFVWTLAGTAGAAYSSTHRSIPAIAFSATNNETPYFEIKNETNPATYAAKLATKIVQHFVDSTPKGAPILPLGYGMNINFPVLNGVVEPPIVHTRMTGNAEVNEAVWHADKGVFTWGNLRPYAAGINACINGDCSLPGETYAQANGAVTISIYTVDYDAPNSEYTKSITERIKPLTKRR</sequence>
<dbReference type="InterPro" id="IPR036523">
    <property type="entry name" value="SurE-like_sf"/>
</dbReference>
<evidence type="ECO:0000256" key="2">
    <source>
        <dbReference type="ARBA" id="ARBA00022723"/>
    </source>
</evidence>
<dbReference type="PANTHER" id="PTHR30457">
    <property type="entry name" value="5'-NUCLEOTIDASE SURE"/>
    <property type="match status" value="1"/>
</dbReference>
<evidence type="ECO:0000313" key="6">
    <source>
        <dbReference type="EMBL" id="KAK5994804.1"/>
    </source>
</evidence>
<feature type="domain" description="Survival protein SurE-like phosphatase/nucleotidase" evidence="5">
    <location>
        <begin position="23"/>
        <end position="226"/>
    </location>
</feature>
<dbReference type="Proteomes" id="UP001338125">
    <property type="component" value="Unassembled WGS sequence"/>
</dbReference>
<organism evidence="6 7">
    <name type="scientific">Cladobotryum mycophilum</name>
    <dbReference type="NCBI Taxonomy" id="491253"/>
    <lineage>
        <taxon>Eukaryota</taxon>
        <taxon>Fungi</taxon>
        <taxon>Dikarya</taxon>
        <taxon>Ascomycota</taxon>
        <taxon>Pezizomycotina</taxon>
        <taxon>Sordariomycetes</taxon>
        <taxon>Hypocreomycetidae</taxon>
        <taxon>Hypocreales</taxon>
        <taxon>Hypocreaceae</taxon>
        <taxon>Cladobotryum</taxon>
    </lineage>
</organism>
<feature type="signal peptide" evidence="4">
    <location>
        <begin position="1"/>
        <end position="20"/>
    </location>
</feature>
<evidence type="ECO:0000256" key="1">
    <source>
        <dbReference type="ARBA" id="ARBA00011062"/>
    </source>
</evidence>
<accession>A0ABR0SRY1</accession>
<keyword evidence="4" id="KW-0732">Signal</keyword>
<evidence type="ECO:0000259" key="5">
    <source>
        <dbReference type="Pfam" id="PF01975"/>
    </source>
</evidence>
<proteinExistence type="inferred from homology"/>
<dbReference type="InterPro" id="IPR030048">
    <property type="entry name" value="SurE"/>
</dbReference>
<keyword evidence="2" id="KW-0479">Metal-binding</keyword>
<dbReference type="NCBIfam" id="TIGR00087">
    <property type="entry name" value="surE"/>
    <property type="match status" value="1"/>
</dbReference>
<comment type="similarity">
    <text evidence="1">Belongs to the SurE nucleotidase family.</text>
</comment>
<dbReference type="PANTHER" id="PTHR30457:SF0">
    <property type="entry name" value="PHOSPHATASE, PUTATIVE (AFU_ORTHOLOGUE AFUA_4G01070)-RELATED"/>
    <property type="match status" value="1"/>
</dbReference>
<protein>
    <submittedName>
        <fullName evidence="6">Acid phosphatase</fullName>
    </submittedName>
</protein>
<reference evidence="6 7" key="1">
    <citation type="submission" date="2024-01" db="EMBL/GenBank/DDBJ databases">
        <title>Complete genome of Cladobotryum mycophilum ATHUM6906.</title>
        <authorList>
            <person name="Christinaki A.C."/>
            <person name="Myridakis A.I."/>
            <person name="Kouvelis V.N."/>
        </authorList>
    </citation>
    <scope>NUCLEOTIDE SEQUENCE [LARGE SCALE GENOMIC DNA]</scope>
    <source>
        <strain evidence="6 7">ATHUM6906</strain>
    </source>
</reference>
<gene>
    <name evidence="6" type="ORF">PT974_03188</name>
</gene>
<dbReference type="SUPFAM" id="SSF64167">
    <property type="entry name" value="SurE-like"/>
    <property type="match status" value="1"/>
</dbReference>
<dbReference type="Gene3D" id="3.40.1210.10">
    <property type="entry name" value="Survival protein SurE-like phosphatase/nucleotidase"/>
    <property type="match status" value="1"/>
</dbReference>
<evidence type="ECO:0000313" key="7">
    <source>
        <dbReference type="Proteomes" id="UP001338125"/>
    </source>
</evidence>
<comment type="caution">
    <text evidence="6">The sequence shown here is derived from an EMBL/GenBank/DDBJ whole genome shotgun (WGS) entry which is preliminary data.</text>
</comment>
<keyword evidence="7" id="KW-1185">Reference proteome</keyword>
<evidence type="ECO:0000256" key="3">
    <source>
        <dbReference type="ARBA" id="ARBA00022801"/>
    </source>
</evidence>
<dbReference type="InterPro" id="IPR002828">
    <property type="entry name" value="SurE-like_Pase/nucleotidase"/>
</dbReference>
<name>A0ABR0SRY1_9HYPO</name>
<dbReference type="EMBL" id="JAVFKD010000004">
    <property type="protein sequence ID" value="KAK5994804.1"/>
    <property type="molecule type" value="Genomic_DNA"/>
</dbReference>
<dbReference type="Pfam" id="PF01975">
    <property type="entry name" value="SurE"/>
    <property type="match status" value="1"/>
</dbReference>
<keyword evidence="3" id="KW-0378">Hydrolase</keyword>
<feature type="chain" id="PRO_5045477911" evidence="4">
    <location>
        <begin position="21"/>
        <end position="320"/>
    </location>
</feature>
<evidence type="ECO:0000256" key="4">
    <source>
        <dbReference type="SAM" id="SignalP"/>
    </source>
</evidence>